<dbReference type="InterPro" id="IPR029787">
    <property type="entry name" value="Nucleotide_cyclase"/>
</dbReference>
<dbReference type="InterPro" id="IPR052163">
    <property type="entry name" value="DGC-Regulatory_Protein"/>
</dbReference>
<dbReference type="Pfam" id="PF01590">
    <property type="entry name" value="GAF"/>
    <property type="match status" value="1"/>
</dbReference>
<name>A0A544STH0_9BACI</name>
<organism evidence="2 3">
    <name type="scientific">Psychrobacillus lasiicapitis</name>
    <dbReference type="NCBI Taxonomy" id="1636719"/>
    <lineage>
        <taxon>Bacteria</taxon>
        <taxon>Bacillati</taxon>
        <taxon>Bacillota</taxon>
        <taxon>Bacilli</taxon>
        <taxon>Bacillales</taxon>
        <taxon>Bacillaceae</taxon>
        <taxon>Psychrobacillus</taxon>
    </lineage>
</organism>
<dbReference type="NCBIfam" id="TIGR00254">
    <property type="entry name" value="GGDEF"/>
    <property type="match status" value="1"/>
</dbReference>
<reference evidence="2 3" key="1">
    <citation type="submission" date="2019-05" db="EMBL/GenBank/DDBJ databases">
        <title>Psychrobacillus vulpis sp. nov., a new species isolated from feces of a red fox that inhabits in The Tablas de Daimiel Natural Park, Albacete, Spain.</title>
        <authorList>
            <person name="Rodriguez M."/>
            <person name="Reina J.C."/>
            <person name="Bejar V."/>
            <person name="Llamas I."/>
        </authorList>
    </citation>
    <scope>NUCLEOTIDE SEQUENCE [LARGE SCALE GENOMIC DNA]</scope>
    <source>
        <strain evidence="2 3">NEAU-3TGS17</strain>
    </source>
</reference>
<dbReference type="Pfam" id="PF00990">
    <property type="entry name" value="GGDEF"/>
    <property type="match status" value="1"/>
</dbReference>
<sequence>MVITLQELQMYRNFDELASDVLDLAKEILPDKLIYLTSFSDKQQIILKLSNEDTSILLTEGMVINLNETVCNRIDFKNKQPLIYEDIKDGTCSVDLRDILEEVNIKSYLGIPISLVNGERFGTLCVAHHEESQFDKKSINLLQKIAKMFAYYLELEHFAYKDSLTGLYNRHYLSRYFEDHSKTGGVLFFLDMDGFKEVNDIHGHDTGDLVLKEIAIRLQKFVNEHHDAFAVRLGGDEFIIHFAQLSTREELSKRAEYVLNCLSAWNNKFQLSTSIGIVSYPVDSNINLKTLLKNADNALYLSKTAGKNSYKFFKEKI</sequence>
<dbReference type="InterPro" id="IPR000160">
    <property type="entry name" value="GGDEF_dom"/>
</dbReference>
<dbReference type="Proteomes" id="UP000317316">
    <property type="component" value="Unassembled WGS sequence"/>
</dbReference>
<proteinExistence type="predicted"/>
<dbReference type="SUPFAM" id="SSF55781">
    <property type="entry name" value="GAF domain-like"/>
    <property type="match status" value="1"/>
</dbReference>
<protein>
    <submittedName>
        <fullName evidence="2">Sensor domain-containing diguanylate cyclase</fullName>
    </submittedName>
</protein>
<dbReference type="OrthoDB" id="9759607at2"/>
<dbReference type="SMART" id="SM00065">
    <property type="entry name" value="GAF"/>
    <property type="match status" value="1"/>
</dbReference>
<dbReference type="RefSeq" id="WP_142540870.1">
    <property type="nucleotide sequence ID" value="NZ_BMIE01000001.1"/>
</dbReference>
<dbReference type="InterPro" id="IPR029016">
    <property type="entry name" value="GAF-like_dom_sf"/>
</dbReference>
<evidence type="ECO:0000313" key="2">
    <source>
        <dbReference type="EMBL" id="TQR08487.1"/>
    </source>
</evidence>
<keyword evidence="3" id="KW-1185">Reference proteome</keyword>
<comment type="caution">
    <text evidence="2">The sequence shown here is derived from an EMBL/GenBank/DDBJ whole genome shotgun (WGS) entry which is preliminary data.</text>
</comment>
<dbReference type="Gene3D" id="3.30.450.40">
    <property type="match status" value="1"/>
</dbReference>
<dbReference type="PANTHER" id="PTHR46663:SF2">
    <property type="entry name" value="GGDEF DOMAIN-CONTAINING PROTEIN"/>
    <property type="match status" value="1"/>
</dbReference>
<dbReference type="PROSITE" id="PS50887">
    <property type="entry name" value="GGDEF"/>
    <property type="match status" value="1"/>
</dbReference>
<accession>A0A544STH0</accession>
<evidence type="ECO:0000313" key="3">
    <source>
        <dbReference type="Proteomes" id="UP000317316"/>
    </source>
</evidence>
<dbReference type="AlphaFoldDB" id="A0A544STH0"/>
<dbReference type="EMBL" id="VDGH01000016">
    <property type="protein sequence ID" value="TQR08487.1"/>
    <property type="molecule type" value="Genomic_DNA"/>
</dbReference>
<evidence type="ECO:0000259" key="1">
    <source>
        <dbReference type="PROSITE" id="PS50887"/>
    </source>
</evidence>
<dbReference type="PANTHER" id="PTHR46663">
    <property type="entry name" value="DIGUANYLATE CYCLASE DGCT-RELATED"/>
    <property type="match status" value="1"/>
</dbReference>
<feature type="domain" description="GGDEF" evidence="1">
    <location>
        <begin position="183"/>
        <end position="315"/>
    </location>
</feature>
<dbReference type="InterPro" id="IPR003018">
    <property type="entry name" value="GAF"/>
</dbReference>
<dbReference type="CDD" id="cd01949">
    <property type="entry name" value="GGDEF"/>
    <property type="match status" value="1"/>
</dbReference>
<dbReference type="Gene3D" id="3.30.70.270">
    <property type="match status" value="1"/>
</dbReference>
<gene>
    <name evidence="2" type="ORF">FG382_21310</name>
</gene>
<dbReference type="InterPro" id="IPR043128">
    <property type="entry name" value="Rev_trsase/Diguanyl_cyclase"/>
</dbReference>
<dbReference type="SUPFAM" id="SSF55073">
    <property type="entry name" value="Nucleotide cyclase"/>
    <property type="match status" value="1"/>
</dbReference>
<dbReference type="SMART" id="SM00267">
    <property type="entry name" value="GGDEF"/>
    <property type="match status" value="1"/>
</dbReference>